<keyword evidence="1 2" id="KW-0175">Coiled coil</keyword>
<dbReference type="GO" id="GO:0009306">
    <property type="term" value="P:protein secretion"/>
    <property type="evidence" value="ECO:0007669"/>
    <property type="project" value="TreeGrafter"/>
</dbReference>
<feature type="compositionally biased region" description="Polar residues" evidence="3">
    <location>
        <begin position="583"/>
        <end position="614"/>
    </location>
</feature>
<feature type="signal peptide" evidence="4">
    <location>
        <begin position="1"/>
        <end position="23"/>
    </location>
</feature>
<proteinExistence type="predicted"/>
<feature type="compositionally biased region" description="Acidic residues" evidence="3">
    <location>
        <begin position="676"/>
        <end position="685"/>
    </location>
</feature>
<evidence type="ECO:0000256" key="2">
    <source>
        <dbReference type="SAM" id="Coils"/>
    </source>
</evidence>
<feature type="compositionally biased region" description="Pro residues" evidence="3">
    <location>
        <begin position="1542"/>
        <end position="1556"/>
    </location>
</feature>
<feature type="compositionally biased region" description="Basic and acidic residues" evidence="3">
    <location>
        <begin position="1482"/>
        <end position="1495"/>
    </location>
</feature>
<organism evidence="5 6">
    <name type="scientific">Tigriopus californicus</name>
    <name type="common">Marine copepod</name>
    <dbReference type="NCBI Taxonomy" id="6832"/>
    <lineage>
        <taxon>Eukaryota</taxon>
        <taxon>Metazoa</taxon>
        <taxon>Ecdysozoa</taxon>
        <taxon>Arthropoda</taxon>
        <taxon>Crustacea</taxon>
        <taxon>Multicrustacea</taxon>
        <taxon>Hexanauplia</taxon>
        <taxon>Copepoda</taxon>
        <taxon>Harpacticoida</taxon>
        <taxon>Harpacticidae</taxon>
        <taxon>Tigriopus</taxon>
    </lineage>
</organism>
<feature type="coiled-coil region" evidence="2">
    <location>
        <begin position="974"/>
        <end position="1001"/>
    </location>
</feature>
<feature type="region of interest" description="Disordered" evidence="3">
    <location>
        <begin position="1482"/>
        <end position="1634"/>
    </location>
</feature>
<keyword evidence="4" id="KW-0732">Signal</keyword>
<feature type="region of interest" description="Disordered" evidence="3">
    <location>
        <begin position="1236"/>
        <end position="1265"/>
    </location>
</feature>
<feature type="compositionally biased region" description="Polar residues" evidence="3">
    <location>
        <begin position="1498"/>
        <end position="1509"/>
    </location>
</feature>
<reference evidence="5 6" key="1">
    <citation type="journal article" date="2018" name="Nat. Ecol. Evol.">
        <title>Genomic signatures of mitonuclear coevolution across populations of Tigriopus californicus.</title>
        <authorList>
            <person name="Barreto F.S."/>
            <person name="Watson E.T."/>
            <person name="Lima T.G."/>
            <person name="Willett C.S."/>
            <person name="Edmands S."/>
            <person name="Li W."/>
            <person name="Burton R.S."/>
        </authorList>
    </citation>
    <scope>NUCLEOTIDE SEQUENCE [LARGE SCALE GENOMIC DNA]</scope>
    <source>
        <strain evidence="5 6">San Diego</strain>
    </source>
</reference>
<feature type="region of interest" description="Disordered" evidence="3">
    <location>
        <begin position="464"/>
        <end position="873"/>
    </location>
</feature>
<feature type="compositionally biased region" description="Low complexity" evidence="3">
    <location>
        <begin position="1532"/>
        <end position="1541"/>
    </location>
</feature>
<evidence type="ECO:0008006" key="7">
    <source>
        <dbReference type="Google" id="ProtNLM"/>
    </source>
</evidence>
<accession>A0A553NBJ3</accession>
<name>A0A553NBJ3_TIGCA</name>
<feature type="compositionally biased region" description="Basic and acidic residues" evidence="3">
    <location>
        <begin position="1591"/>
        <end position="1634"/>
    </location>
</feature>
<feature type="coiled-coil region" evidence="2">
    <location>
        <begin position="1285"/>
        <end position="1347"/>
    </location>
</feature>
<feature type="region of interest" description="Disordered" evidence="3">
    <location>
        <begin position="887"/>
        <end position="907"/>
    </location>
</feature>
<feature type="compositionally biased region" description="Acidic residues" evidence="3">
    <location>
        <begin position="515"/>
        <end position="524"/>
    </location>
</feature>
<comment type="caution">
    <text evidence="5">The sequence shown here is derived from an EMBL/GenBank/DDBJ whole genome shotgun (WGS) entry which is preliminary data.</text>
</comment>
<feature type="compositionally biased region" description="Basic and acidic residues" evidence="3">
    <location>
        <begin position="484"/>
        <end position="496"/>
    </location>
</feature>
<dbReference type="STRING" id="6832.A0A553NBJ3"/>
<feature type="compositionally biased region" description="Polar residues" evidence="3">
    <location>
        <begin position="344"/>
        <end position="354"/>
    </location>
</feature>
<feature type="compositionally biased region" description="Acidic residues" evidence="3">
    <location>
        <begin position="615"/>
        <end position="629"/>
    </location>
</feature>
<feature type="compositionally biased region" description="Low complexity" evidence="3">
    <location>
        <begin position="121"/>
        <end position="143"/>
    </location>
</feature>
<feature type="compositionally biased region" description="Low complexity" evidence="3">
    <location>
        <begin position="738"/>
        <end position="747"/>
    </location>
</feature>
<dbReference type="OMA" id="PNEYYKQ"/>
<dbReference type="PANTHER" id="PTHR23158:SF33">
    <property type="entry name" value="TRANSPORT AND GOLGI ORGANIZATION PROTEIN 1"/>
    <property type="match status" value="1"/>
</dbReference>
<feature type="compositionally biased region" description="Low complexity" evidence="3">
    <location>
        <begin position="1557"/>
        <end position="1571"/>
    </location>
</feature>
<dbReference type="GO" id="GO:0006888">
    <property type="term" value="P:endoplasmic reticulum to Golgi vesicle-mediated transport"/>
    <property type="evidence" value="ECO:0007669"/>
    <property type="project" value="TreeGrafter"/>
</dbReference>
<dbReference type="GO" id="GO:0035459">
    <property type="term" value="P:vesicle cargo loading"/>
    <property type="evidence" value="ECO:0007669"/>
    <property type="project" value="TreeGrafter"/>
</dbReference>
<dbReference type="EMBL" id="VCGU01000458">
    <property type="protein sequence ID" value="TRY62785.1"/>
    <property type="molecule type" value="Genomic_DNA"/>
</dbReference>
<feature type="compositionally biased region" description="Basic and acidic residues" evidence="3">
    <location>
        <begin position="567"/>
        <end position="577"/>
    </location>
</feature>
<feature type="compositionally biased region" description="Polar residues" evidence="3">
    <location>
        <begin position="361"/>
        <end position="384"/>
    </location>
</feature>
<evidence type="ECO:0000256" key="3">
    <source>
        <dbReference type="SAM" id="MobiDB-lite"/>
    </source>
</evidence>
<evidence type="ECO:0000256" key="4">
    <source>
        <dbReference type="SAM" id="SignalP"/>
    </source>
</evidence>
<evidence type="ECO:0000313" key="6">
    <source>
        <dbReference type="Proteomes" id="UP000318571"/>
    </source>
</evidence>
<sequence>MATLRCLLWTVLTLVLCLESNQALSNLRRCGDEQCQQVVSEGRTILRYHAKSPEMLSFNSDLPVKILSKEAGQDLDLWGVEIQGRRGYVNKRHIQETKVLIRDLPFEVNTDDPQVPHPESSESSSSPSAEIVSSISSSDMVPSMGAHASQVSLSAEDMEFERIKSTYANANGDFVLEAGSMTKNGRDGSSTSTEFPSLASMSLFSSVSAETVPTDPVQSNYDVVDGTTIYFDEPVQSINQEPIKSAQTSVPDIKPTQTKSRASETLETLQATPDVTGSLSSQTVEAQSTEAIRSIDLKSDGQPTTPPKVDLSQTPESPPLQDDSPTPLATPALDILQEPIKPSATPNQMPTNEYNQDDHNPTSAEETNEVSSLSEPQVENANQDSLDDGFVTDEEKHEEEEEEDIDPEEENEIDLEKRKQFIQSQLRDEENHPVDDNHAVDKARLEKEEAKRLELEKNQIEKIKKQVNDASQANLESTTPQSLDNDKEPEVLDGLKPDTNLDQETLKVPPNSDDGNMEDLEEFDSTASREQKEATPEAPDEQLPSTVAQDQVSETDEQPETLQPLDNDQHDTPEKKSPGISKTLHSLNNNPDTQEAPSNIPASNEENPSISVTNEENDVISDAQEEDSDIPVAQEDNQEPQDDKPGASTGDLDHLKPNDHPDNIGLPENTATEAEKPEDPEESLDAADIQQERSDKDEHDESLEYGQGTTEEPVPLDRQENVQEDAEPSHESGGGFFGSIFGSSEPSTPSPDVLEDDKNTNNKDEPDPINDYSDEQKLEVQNNPDRAEVPSVPENYEVPNSLNYEEIRFHDPNEYSTESPPEVLNEEKSHESAQPGEVEETTGTPEPDPNPNFWGFESHDEKTTTTTPAPLDVKEDVPAFVQAIDDSSKVREEVDPSPQEPVEMEETKGDFAETVEHYIEESNSFLPEFLTSVLSRPGSSSRLSTNALVIASVLVVLFVILFVTALAMEKSSKEGSLKTKLASLEKELNQVRNESLIIKREAETFLKNGGISELEPVKIVTNEPPAELLNELVTIREEMARSKERVLELQSEKDNAVQEKVKTEEDLANLRLMYDRAQQELTESESIVQECLDEKKRNQAKGGLDIDITTAIDTLRRQLSSQQEAVGKYEAKIKKRESELKEKTQDLRKQRADTANAKLQLTKMTQERDELAKRVSNSEESSEENAKLKSELEDLKQTLYRIKEECENKDSDLETKSTEIEVLQLTVEQLKTLTASTSNNNQKSSKLQGNGDVDNDNEGDGWDCEDPLVDSDMNILPDFNAIQDMAQLQVDLRKAQAACEKLSEQLVQAETAKEDFETQLFEQKQELENARKSKENSLKEKTELGKKLEVLTNYFNQREGELQKQLGMTANRLNDTEFSSQSASKQIMLLQNEVDSYQSQLKTLRAEMEEQERSLKAQNANLEKKQHESWVTVRQESRRSAEAQSELQTLRTRLTTVESKMVEKEFEITQLQEENMSLKETIEKISRSSQPKHEPVYTNGNGSSASSTHNDPHGGASGGPASLPDLPPLPMLPTMMTMAAAPQPPPYMPYIPPDVRPAPLGRRSPGPRGYSPSPPHSDDYYPSPTGSASRYRRDSSRSPERSPRNRYERYSRDRISPDRMSNRSGRSDRSLRYD</sequence>
<dbReference type="Proteomes" id="UP000318571">
    <property type="component" value="Chromosome 10"/>
</dbReference>
<feature type="region of interest" description="Disordered" evidence="3">
    <location>
        <begin position="108"/>
        <end position="143"/>
    </location>
</feature>
<feature type="chain" id="PRO_5022117193" description="SH3 domain-containing protein" evidence="4">
    <location>
        <begin position="24"/>
        <end position="1634"/>
    </location>
</feature>
<dbReference type="GO" id="GO:0005789">
    <property type="term" value="C:endoplasmic reticulum membrane"/>
    <property type="evidence" value="ECO:0007669"/>
    <property type="project" value="TreeGrafter"/>
</dbReference>
<feature type="compositionally biased region" description="Basic and acidic residues" evidence="3">
    <location>
        <begin position="426"/>
        <end position="445"/>
    </location>
</feature>
<feature type="compositionally biased region" description="Polar residues" evidence="3">
    <location>
        <begin position="1236"/>
        <end position="1248"/>
    </location>
</feature>
<dbReference type="Gene3D" id="2.30.30.40">
    <property type="entry name" value="SH3 Domains"/>
    <property type="match status" value="1"/>
</dbReference>
<dbReference type="InterPro" id="IPR051500">
    <property type="entry name" value="cTAGE_MIA/OTOR"/>
</dbReference>
<feature type="compositionally biased region" description="Acidic residues" evidence="3">
    <location>
        <begin position="385"/>
        <end position="413"/>
    </location>
</feature>
<feature type="compositionally biased region" description="Polar residues" evidence="3">
    <location>
        <begin position="240"/>
        <end position="291"/>
    </location>
</feature>
<feature type="compositionally biased region" description="Basic and acidic residues" evidence="3">
    <location>
        <begin position="641"/>
        <end position="662"/>
    </location>
</feature>
<feature type="compositionally biased region" description="Polar residues" evidence="3">
    <location>
        <begin position="543"/>
        <end position="552"/>
    </location>
</feature>
<evidence type="ECO:0000256" key="1">
    <source>
        <dbReference type="ARBA" id="ARBA00023054"/>
    </source>
</evidence>
<gene>
    <name evidence="5" type="ORF">TCAL_00387</name>
</gene>
<feature type="compositionally biased region" description="Basic and acidic residues" evidence="3">
    <location>
        <begin position="690"/>
        <end position="699"/>
    </location>
</feature>
<feature type="region of interest" description="Disordered" evidence="3">
    <location>
        <begin position="1161"/>
        <end position="1190"/>
    </location>
</feature>
<feature type="compositionally biased region" description="Polar residues" evidence="3">
    <location>
        <begin position="468"/>
        <end position="483"/>
    </location>
</feature>
<dbReference type="PANTHER" id="PTHR23158">
    <property type="entry name" value="MELANOMA INHIBITORY ACTIVITY-RELATED"/>
    <property type="match status" value="1"/>
</dbReference>
<keyword evidence="6" id="KW-1185">Reference proteome</keyword>
<feature type="compositionally biased region" description="Basic and acidic residues" evidence="3">
    <location>
        <begin position="756"/>
        <end position="766"/>
    </location>
</feature>
<feature type="region of interest" description="Disordered" evidence="3">
    <location>
        <begin position="1418"/>
        <end position="1446"/>
    </location>
</feature>
<feature type="compositionally biased region" description="Basic and acidic residues" evidence="3">
    <location>
        <begin position="1165"/>
        <end position="1177"/>
    </location>
</feature>
<protein>
    <recommendedName>
        <fullName evidence="7">SH3 domain-containing protein</fullName>
    </recommendedName>
</protein>
<feature type="region of interest" description="Disordered" evidence="3">
    <location>
        <begin position="240"/>
        <end position="445"/>
    </location>
</feature>
<feature type="compositionally biased region" description="Acidic residues" evidence="3">
    <location>
        <begin position="1253"/>
        <end position="1265"/>
    </location>
</feature>
<dbReference type="GO" id="GO:0070971">
    <property type="term" value="C:endoplasmic reticulum exit site"/>
    <property type="evidence" value="ECO:0007669"/>
    <property type="project" value="TreeGrafter"/>
</dbReference>
<evidence type="ECO:0000313" key="5">
    <source>
        <dbReference type="EMBL" id="TRY62785.1"/>
    </source>
</evidence>